<evidence type="ECO:0000256" key="3">
    <source>
        <dbReference type="ARBA" id="ARBA00022525"/>
    </source>
</evidence>
<feature type="domain" description="Peptidase A1" evidence="6">
    <location>
        <begin position="45"/>
        <end position="419"/>
    </location>
</feature>
<dbReference type="InterPro" id="IPR032861">
    <property type="entry name" value="TAXi_N"/>
</dbReference>
<reference evidence="7 8" key="1">
    <citation type="submission" date="2021-07" db="EMBL/GenBank/DDBJ databases">
        <title>The Aristolochia fimbriata genome: insights into angiosperm evolution, floral development and chemical biosynthesis.</title>
        <authorList>
            <person name="Jiao Y."/>
        </authorList>
    </citation>
    <scope>NUCLEOTIDE SEQUENCE [LARGE SCALE GENOMIC DNA]</scope>
    <source>
        <strain evidence="7">IBCAS-2021</strain>
        <tissue evidence="7">Leaf</tissue>
    </source>
</reference>
<evidence type="ECO:0000256" key="1">
    <source>
        <dbReference type="ARBA" id="ARBA00004239"/>
    </source>
</evidence>
<evidence type="ECO:0000256" key="5">
    <source>
        <dbReference type="SAM" id="SignalP"/>
    </source>
</evidence>
<dbReference type="Pfam" id="PF14543">
    <property type="entry name" value="TAXi_N"/>
    <property type="match status" value="1"/>
</dbReference>
<proteinExistence type="inferred from homology"/>
<dbReference type="Proteomes" id="UP000825729">
    <property type="component" value="Unassembled WGS sequence"/>
</dbReference>
<dbReference type="InterPro" id="IPR032799">
    <property type="entry name" value="TAXi_C"/>
</dbReference>
<organism evidence="7 8">
    <name type="scientific">Aristolochia fimbriata</name>
    <name type="common">White veined hardy Dutchman's pipe vine</name>
    <dbReference type="NCBI Taxonomy" id="158543"/>
    <lineage>
        <taxon>Eukaryota</taxon>
        <taxon>Viridiplantae</taxon>
        <taxon>Streptophyta</taxon>
        <taxon>Embryophyta</taxon>
        <taxon>Tracheophyta</taxon>
        <taxon>Spermatophyta</taxon>
        <taxon>Magnoliopsida</taxon>
        <taxon>Magnoliidae</taxon>
        <taxon>Piperales</taxon>
        <taxon>Aristolochiaceae</taxon>
        <taxon>Aristolochia</taxon>
    </lineage>
</organism>
<dbReference type="GO" id="GO:0005576">
    <property type="term" value="C:extracellular region"/>
    <property type="evidence" value="ECO:0007669"/>
    <property type="project" value="UniProtKB-SubCell"/>
</dbReference>
<dbReference type="InterPro" id="IPR001461">
    <property type="entry name" value="Aspartic_peptidase_A1"/>
</dbReference>
<evidence type="ECO:0000259" key="6">
    <source>
        <dbReference type="PROSITE" id="PS51767"/>
    </source>
</evidence>
<dbReference type="SUPFAM" id="SSF50630">
    <property type="entry name" value="Acid proteases"/>
    <property type="match status" value="1"/>
</dbReference>
<dbReference type="CDD" id="cd05489">
    <property type="entry name" value="xylanase_inhibitor_I_like"/>
    <property type="match status" value="1"/>
</dbReference>
<evidence type="ECO:0000313" key="8">
    <source>
        <dbReference type="Proteomes" id="UP000825729"/>
    </source>
</evidence>
<protein>
    <recommendedName>
        <fullName evidence="6">Peptidase A1 domain-containing protein</fullName>
    </recommendedName>
</protein>
<keyword evidence="3" id="KW-0964">Secreted</keyword>
<dbReference type="GO" id="GO:0004190">
    <property type="term" value="F:aspartic-type endopeptidase activity"/>
    <property type="evidence" value="ECO:0007669"/>
    <property type="project" value="InterPro"/>
</dbReference>
<evidence type="ECO:0000256" key="2">
    <source>
        <dbReference type="ARBA" id="ARBA00007447"/>
    </source>
</evidence>
<comment type="subcellular location">
    <subcellularLocation>
        <location evidence="1">Secreted</location>
        <location evidence="1">Extracellular space</location>
    </subcellularLocation>
</comment>
<keyword evidence="4 5" id="KW-0732">Signal</keyword>
<dbReference type="EMBL" id="JAINDJ010000002">
    <property type="protein sequence ID" value="KAG9457978.1"/>
    <property type="molecule type" value="Genomic_DNA"/>
</dbReference>
<dbReference type="FunFam" id="2.40.70.10:FF:000041">
    <property type="entry name" value="Basic 7S globulin"/>
    <property type="match status" value="1"/>
</dbReference>
<dbReference type="InterPro" id="IPR021109">
    <property type="entry name" value="Peptidase_aspartic_dom_sf"/>
</dbReference>
<evidence type="ECO:0000313" key="7">
    <source>
        <dbReference type="EMBL" id="KAG9457978.1"/>
    </source>
</evidence>
<dbReference type="InterPro" id="IPR033121">
    <property type="entry name" value="PEPTIDASE_A1"/>
</dbReference>
<sequence>MASFYPNLLLLLFLFLLVSPSLSQTSFRPRALVLPVTKDAATGQYVTTVNQRTPLVPVKLTVDVGGRFMWVDCDSGYVSSSYRAPRCRSAQCSLAKADACGDCFSGPRPGCNNNTCSLFPGNTVTQTSTSGEVTEDVISVSSTDGSNPGRAVSVPRFLFTCAPTFLLRGLASGVTGMAGLGRTRIALPSQFASAFSFRRKFAICLTSSGNSTRGVLFFGDGPYRFLPSIDAASSLTFTPLIVNPVSNAGVTSPGEASDEYFIGVKSIQVNGRTVPVNATLLAIGRDGKGGTKISTTEAYTKLESSIHEAVVSAFVSVAESMNITRVGSVAPFGACFSSKNIGSTRVGPAVPLVDLVLQSPDVYWRIFGANSMVQVSDDVSCLGFVDGGRNATTSIVIGGHQLEDNLLQFDLASSRLGFTSSLLFRQTTCDMKETY</sequence>
<dbReference type="Gene3D" id="2.40.70.10">
    <property type="entry name" value="Acid Proteases"/>
    <property type="match status" value="2"/>
</dbReference>
<dbReference type="InterPro" id="IPR033868">
    <property type="entry name" value="Xylanase_inhibitor_I-like"/>
</dbReference>
<comment type="similarity">
    <text evidence="2">Belongs to the peptidase A1 family.</text>
</comment>
<dbReference type="GO" id="GO:0006508">
    <property type="term" value="P:proteolysis"/>
    <property type="evidence" value="ECO:0007669"/>
    <property type="project" value="InterPro"/>
</dbReference>
<gene>
    <name evidence="7" type="ORF">H6P81_002486</name>
</gene>
<dbReference type="FunFam" id="2.40.70.10:FF:000045">
    <property type="entry name" value="Basic 7S globulin"/>
    <property type="match status" value="1"/>
</dbReference>
<dbReference type="PANTHER" id="PTHR47965:SF22">
    <property type="entry name" value="EUKARYOTIC ASPARTYL PROTEASE FAMILY PROTEIN"/>
    <property type="match status" value="1"/>
</dbReference>
<accession>A0AAV7FAK9</accession>
<comment type="caution">
    <text evidence="7">The sequence shown here is derived from an EMBL/GenBank/DDBJ whole genome shotgun (WGS) entry which is preliminary data.</text>
</comment>
<dbReference type="PROSITE" id="PS51767">
    <property type="entry name" value="PEPTIDASE_A1"/>
    <property type="match status" value="1"/>
</dbReference>
<name>A0AAV7FAK9_ARIFI</name>
<feature type="signal peptide" evidence="5">
    <location>
        <begin position="1"/>
        <end position="23"/>
    </location>
</feature>
<keyword evidence="8" id="KW-1185">Reference proteome</keyword>
<feature type="chain" id="PRO_5043350123" description="Peptidase A1 domain-containing protein" evidence="5">
    <location>
        <begin position="24"/>
        <end position="435"/>
    </location>
</feature>
<dbReference type="Pfam" id="PF14541">
    <property type="entry name" value="TAXi_C"/>
    <property type="match status" value="1"/>
</dbReference>
<evidence type="ECO:0000256" key="4">
    <source>
        <dbReference type="ARBA" id="ARBA00022729"/>
    </source>
</evidence>
<dbReference type="AlphaFoldDB" id="A0AAV7FAK9"/>
<dbReference type="PANTHER" id="PTHR47965">
    <property type="entry name" value="ASPARTYL PROTEASE-RELATED"/>
    <property type="match status" value="1"/>
</dbReference>